<evidence type="ECO:0000256" key="1">
    <source>
        <dbReference type="SAM" id="Phobius"/>
    </source>
</evidence>
<protein>
    <submittedName>
        <fullName evidence="2">Uncharacterized protein</fullName>
    </submittedName>
</protein>
<dbReference type="STRING" id="53406.SAMN05421553_4780"/>
<evidence type="ECO:0000313" key="3">
    <source>
        <dbReference type="Proteomes" id="UP000242849"/>
    </source>
</evidence>
<dbReference type="AlphaFoldDB" id="A0A1H5ISJ0"/>
<feature type="transmembrane region" description="Helical" evidence="1">
    <location>
        <begin position="44"/>
        <end position="69"/>
    </location>
</feature>
<keyword evidence="1" id="KW-0472">Membrane</keyword>
<dbReference type="Proteomes" id="UP000242849">
    <property type="component" value="Unassembled WGS sequence"/>
</dbReference>
<organism evidence="2 3">
    <name type="scientific">Pseudomonas anguilliseptica</name>
    <dbReference type="NCBI Taxonomy" id="53406"/>
    <lineage>
        <taxon>Bacteria</taxon>
        <taxon>Pseudomonadati</taxon>
        <taxon>Pseudomonadota</taxon>
        <taxon>Gammaproteobacteria</taxon>
        <taxon>Pseudomonadales</taxon>
        <taxon>Pseudomonadaceae</taxon>
        <taxon>Pseudomonas</taxon>
    </lineage>
</organism>
<keyword evidence="1" id="KW-0812">Transmembrane</keyword>
<accession>A0A1H5ISJ0</accession>
<gene>
    <name evidence="2" type="ORF">SAMN05421553_4780</name>
</gene>
<dbReference type="EMBL" id="FNSC01000001">
    <property type="protein sequence ID" value="SEE43172.1"/>
    <property type="molecule type" value="Genomic_DNA"/>
</dbReference>
<name>A0A1H5ISJ0_PSEAG</name>
<keyword evidence="1" id="KW-1133">Transmembrane helix</keyword>
<keyword evidence="3" id="KW-1185">Reference proteome</keyword>
<evidence type="ECO:0000313" key="2">
    <source>
        <dbReference type="EMBL" id="SEE43172.1"/>
    </source>
</evidence>
<sequence length="75" mass="8448">MERLQFMTIERAVYWLGIGLTNFTDSSLGLGLNPPQSKQVRYPASYWCCSIGSYGFLTLQLMTGLAFTVPFSRES</sequence>
<proteinExistence type="predicted"/>
<reference evidence="3" key="1">
    <citation type="submission" date="2016-10" db="EMBL/GenBank/DDBJ databases">
        <authorList>
            <person name="Varghese N."/>
            <person name="Submissions S."/>
        </authorList>
    </citation>
    <scope>NUCLEOTIDE SEQUENCE [LARGE SCALE GENOMIC DNA]</scope>
    <source>
        <strain evidence="3">DSM 12111</strain>
    </source>
</reference>